<evidence type="ECO:0000313" key="2">
    <source>
        <dbReference type="EMBL" id="SMS10664.1"/>
    </source>
</evidence>
<sequence length="1090" mass="121168">MNEFSDSETLRGTRKRTEYLDDRRARIALHIPRQDGGVVQIPLLSDTKATKEQEDIQRNTLIAIVPLARLPGYDEPRQSPRGAFPRRGRIYVFWKSVLWRELEADGEGQLFEVDISHWRAMAEGNGDADQREAIGIKQHAILLPMLLQSRFVADQFMMAYSELPWTWEYIKWLESDPAHIKSRCQHIARAWDTAVVGSEHWKTTQANPSVPMTRLKSGLRARDFNIESALEDPLDFTPAFTTFDETTLMKRLQTRQEELAAHLKQTPPPPLPQTESSADLLDTYNLRSNNHLVGVILEDPLFAVRHATSQIRHHAAYLQTLNALVLHQPYGRYAQVLYSVLAGPLSSLKDEIDIPRLYEAVFEQDRKNCRIQIAVHLERLIGLLDKKLPDVLLDWTHRYDEALLEPYSLMAEVLGVLNQLPTRADAMCISKESEPLLKSVDSLIKGLLKAEHPLGDLLLSRTAEQTPEAVKRLMALRDNDQPPKPEAMGLSTLMLGASLMGDVDWAGAGKGLSYFIGDLLDIFGANVVAHISRLSQSASNISLDRVFSPTFTTLSSLSKKMAGIRLITFGEALERDYVVIGVQGGGLRNGLTEVERSALTRKNYRYASLHSLSGEKLASTSPKGSQTNKPLTRNLNVIAVAKDHPELARYSNFRLALSDASRKLEATKVVPTLMVGFAIYNLMVQVEAYTDFESRGEKKRGFMGSLSAAVDLIAALGNHSKLFFGSAAESYLLTPRIQVAKLSAGWAANLKRQTGSPNLPLLRMAGAIATLVGASLALWDSYRAYNSGNGSLAVAYISVAVGNAAWGAYALGLSINPYLLIIGAVFALGGAIVANLLTDSDAELITRNGPFGIHFSTIQEEAAGREDPFKHLSDPFTAYQQLLGIIGKPKITAMRLADWRDKASAEHLTVVEHADQTRLHLSAPSAYSKTSRPDMKPLHDSDWLVLVTSPLLAMFGHEDQRLQLFGEEFLSSLDTGQAFAVRQYRKQTTGSPKLGAIALDATSIIYVLPSFFETPVLSMRQRYRYQMTEGVKIFLQAELYAEPGKHPLILPQPTPANWKPFTNANRRLPRGDLSDKEALYWQVEINEHPL</sequence>
<feature type="transmembrane region" description="Helical" evidence="1">
    <location>
        <begin position="818"/>
        <end position="837"/>
    </location>
</feature>
<organism evidence="2 3">
    <name type="scientific">Pseudomonas viridiflava</name>
    <name type="common">Phytomonas viridiflava</name>
    <dbReference type="NCBI Taxonomy" id="33069"/>
    <lineage>
        <taxon>Bacteria</taxon>
        <taxon>Pseudomonadati</taxon>
        <taxon>Pseudomonadota</taxon>
        <taxon>Gammaproteobacteria</taxon>
        <taxon>Pseudomonadales</taxon>
        <taxon>Pseudomonadaceae</taxon>
        <taxon>Pseudomonas</taxon>
    </lineage>
</organism>
<feature type="transmembrane region" description="Helical" evidence="1">
    <location>
        <begin position="761"/>
        <end position="779"/>
    </location>
</feature>
<accession>A0A1Y6JLK7</accession>
<keyword evidence="1" id="KW-0472">Membrane</keyword>
<evidence type="ECO:0000313" key="3">
    <source>
        <dbReference type="Proteomes" id="UP000196842"/>
    </source>
</evidence>
<dbReference type="Proteomes" id="UP000196842">
    <property type="component" value="Chromosome I"/>
</dbReference>
<gene>
    <name evidence="2" type="ORF">CFBP1590__3078</name>
</gene>
<dbReference type="CDD" id="cd20705">
    <property type="entry name" value="MIX_I"/>
    <property type="match status" value="1"/>
</dbReference>
<feature type="transmembrane region" description="Helical" evidence="1">
    <location>
        <begin position="791"/>
        <end position="812"/>
    </location>
</feature>
<dbReference type="RefSeq" id="WP_088235426.1">
    <property type="nucleotide sequence ID" value="NZ_JAZEHS010000020.1"/>
</dbReference>
<keyword evidence="1" id="KW-1133">Transmembrane helix</keyword>
<dbReference type="GeneID" id="47764733"/>
<protein>
    <submittedName>
        <fullName evidence="2">Uncharacterized protein</fullName>
    </submittedName>
</protein>
<proteinExistence type="predicted"/>
<name>A0A1Y6JLK7_PSEVI</name>
<keyword evidence="1" id="KW-0812">Transmembrane</keyword>
<dbReference type="KEGG" id="pvd:CFBP1590__3078"/>
<reference evidence="2 3" key="1">
    <citation type="submission" date="2017-05" db="EMBL/GenBank/DDBJ databases">
        <authorList>
            <person name="Song R."/>
            <person name="Chenine A.L."/>
            <person name="Ruprecht R.M."/>
        </authorList>
    </citation>
    <scope>NUCLEOTIDE SEQUENCE [LARGE SCALE GENOMIC DNA]</scope>
    <source>
        <strain evidence="2 3">CFBP 1590</strain>
    </source>
</reference>
<dbReference type="EMBL" id="LT855380">
    <property type="protein sequence ID" value="SMS10664.1"/>
    <property type="molecule type" value="Genomic_DNA"/>
</dbReference>
<dbReference type="AlphaFoldDB" id="A0A1Y6JLK7"/>
<evidence type="ECO:0000256" key="1">
    <source>
        <dbReference type="SAM" id="Phobius"/>
    </source>
</evidence>